<reference evidence="11 12" key="1">
    <citation type="submission" date="2020-11" db="EMBL/GenBank/DDBJ databases">
        <title>Complete genome sequence for Salinimonas sp. strain G2-b.</title>
        <authorList>
            <person name="Park S.-J."/>
        </authorList>
    </citation>
    <scope>NUCLEOTIDE SEQUENCE [LARGE SCALE GENOMIC DNA]</scope>
    <source>
        <strain evidence="11 12">G2-b</strain>
    </source>
</reference>
<proteinExistence type="inferred from homology"/>
<feature type="signal peptide" evidence="9">
    <location>
        <begin position="1"/>
        <end position="18"/>
    </location>
</feature>
<evidence type="ECO:0000256" key="1">
    <source>
        <dbReference type="ARBA" id="ARBA00000971"/>
    </source>
</evidence>
<dbReference type="InterPro" id="IPR036944">
    <property type="entry name" value="PPIase_FKBP_N_sf"/>
</dbReference>
<dbReference type="InterPro" id="IPR046357">
    <property type="entry name" value="PPIase_dom_sf"/>
</dbReference>
<dbReference type="PROSITE" id="PS51257">
    <property type="entry name" value="PROKAR_LIPOPROTEIN"/>
    <property type="match status" value="1"/>
</dbReference>
<dbReference type="GO" id="GO:0003755">
    <property type="term" value="F:peptidyl-prolyl cis-trans isomerase activity"/>
    <property type="evidence" value="ECO:0007669"/>
    <property type="project" value="UniProtKB-UniRule"/>
</dbReference>
<dbReference type="SUPFAM" id="SSF54534">
    <property type="entry name" value="FKBP-like"/>
    <property type="match status" value="1"/>
</dbReference>
<evidence type="ECO:0000256" key="8">
    <source>
        <dbReference type="SAM" id="MobiDB-lite"/>
    </source>
</evidence>
<keyword evidence="4 6" id="KW-0697">Rotamase</keyword>
<evidence type="ECO:0000256" key="6">
    <source>
        <dbReference type="PROSITE-ProRule" id="PRU00277"/>
    </source>
</evidence>
<dbReference type="PANTHER" id="PTHR43811:SF19">
    <property type="entry name" value="39 KDA FK506-BINDING NUCLEAR PROTEIN"/>
    <property type="match status" value="1"/>
</dbReference>
<evidence type="ECO:0000256" key="9">
    <source>
        <dbReference type="SAM" id="SignalP"/>
    </source>
</evidence>
<dbReference type="InterPro" id="IPR000774">
    <property type="entry name" value="PPIase_FKBP_N"/>
</dbReference>
<sequence>MRKSLVALSTVAALGLFACQPDTAEKTEKEQATESSGEEMTASQKHAYAMGASMGLYVDNRATQQEKLGVPLDKEALKKGFNDGLEDSLVFSKEEIQQLAQEGEQSLREKQQAAAKEQAEQNVEKGKEYMAENADKEGVKTTESGIQYKVLEQGDGKSPAAEDTVKVHYKGTLIDGTVFDSSYDRGEPATFPLNRVIPGWTEGVQLMQEGAKYEFVIPPELAYGERATGAITPNSTLIFEVELLEVVQDASEENASE</sequence>
<evidence type="ECO:0000256" key="7">
    <source>
        <dbReference type="RuleBase" id="RU003915"/>
    </source>
</evidence>
<keyword evidence="5 6" id="KW-0413">Isomerase</keyword>
<evidence type="ECO:0000259" key="10">
    <source>
        <dbReference type="PROSITE" id="PS50059"/>
    </source>
</evidence>
<feature type="compositionally biased region" description="Basic and acidic residues" evidence="8">
    <location>
        <begin position="23"/>
        <end position="32"/>
    </location>
</feature>
<dbReference type="GO" id="GO:0006457">
    <property type="term" value="P:protein folding"/>
    <property type="evidence" value="ECO:0007669"/>
    <property type="project" value="InterPro"/>
</dbReference>
<dbReference type="FunFam" id="3.10.50.40:FF:000045">
    <property type="entry name" value="Peptidyl-prolyl cis-trans isomerase"/>
    <property type="match status" value="1"/>
</dbReference>
<keyword evidence="3 9" id="KW-0732">Signal</keyword>
<dbReference type="Proteomes" id="UP000595095">
    <property type="component" value="Chromosome"/>
</dbReference>
<dbReference type="Gene3D" id="1.10.287.460">
    <property type="entry name" value="Peptidyl-prolyl cis-trans isomerase, FKBP-type, N-terminal domain"/>
    <property type="match status" value="1"/>
</dbReference>
<evidence type="ECO:0000313" key="12">
    <source>
        <dbReference type="Proteomes" id="UP000595095"/>
    </source>
</evidence>
<dbReference type="InterPro" id="IPR001179">
    <property type="entry name" value="PPIase_FKBP_dom"/>
</dbReference>
<feature type="compositionally biased region" description="Basic and acidic residues" evidence="8">
    <location>
        <begin position="105"/>
        <end position="123"/>
    </location>
</feature>
<dbReference type="RefSeq" id="WP_195810680.1">
    <property type="nucleotide sequence ID" value="NZ_CP064795.1"/>
</dbReference>
<feature type="domain" description="PPIase FKBP-type" evidence="10">
    <location>
        <begin position="162"/>
        <end position="247"/>
    </location>
</feature>
<dbReference type="PANTHER" id="PTHR43811">
    <property type="entry name" value="FKBP-TYPE PEPTIDYL-PROLYL CIS-TRANS ISOMERASE FKPA"/>
    <property type="match status" value="1"/>
</dbReference>
<dbReference type="AlphaFoldDB" id="A0A7S9DX64"/>
<dbReference type="PROSITE" id="PS50059">
    <property type="entry name" value="FKBP_PPIASE"/>
    <property type="match status" value="1"/>
</dbReference>
<comment type="catalytic activity">
    <reaction evidence="1 6 7">
        <text>[protein]-peptidylproline (omega=180) = [protein]-peptidylproline (omega=0)</text>
        <dbReference type="Rhea" id="RHEA:16237"/>
        <dbReference type="Rhea" id="RHEA-COMP:10747"/>
        <dbReference type="Rhea" id="RHEA-COMP:10748"/>
        <dbReference type="ChEBI" id="CHEBI:83833"/>
        <dbReference type="ChEBI" id="CHEBI:83834"/>
        <dbReference type="EC" id="5.2.1.8"/>
    </reaction>
</comment>
<dbReference type="NCBIfam" id="NF008150">
    <property type="entry name" value="PRK10902.1"/>
    <property type="match status" value="1"/>
</dbReference>
<accession>A0A7S9DX64</accession>
<dbReference type="Pfam" id="PF01346">
    <property type="entry name" value="FKBP_N"/>
    <property type="match status" value="1"/>
</dbReference>
<feature type="region of interest" description="Disordered" evidence="8">
    <location>
        <begin position="23"/>
        <end position="43"/>
    </location>
</feature>
<comment type="similarity">
    <text evidence="2 7">Belongs to the FKBP-type PPIase family.</text>
</comment>
<evidence type="ECO:0000256" key="2">
    <source>
        <dbReference type="ARBA" id="ARBA00006577"/>
    </source>
</evidence>
<evidence type="ECO:0000256" key="5">
    <source>
        <dbReference type="ARBA" id="ARBA00023235"/>
    </source>
</evidence>
<organism evidence="11 12">
    <name type="scientific">Salinimonas marina</name>
    <dbReference type="NCBI Taxonomy" id="2785918"/>
    <lineage>
        <taxon>Bacteria</taxon>
        <taxon>Pseudomonadati</taxon>
        <taxon>Pseudomonadota</taxon>
        <taxon>Gammaproteobacteria</taxon>
        <taxon>Alteromonadales</taxon>
        <taxon>Alteromonadaceae</taxon>
        <taxon>Alteromonas/Salinimonas group</taxon>
        <taxon>Salinimonas</taxon>
    </lineage>
</organism>
<evidence type="ECO:0000256" key="4">
    <source>
        <dbReference type="ARBA" id="ARBA00023110"/>
    </source>
</evidence>
<evidence type="ECO:0000256" key="3">
    <source>
        <dbReference type="ARBA" id="ARBA00022729"/>
    </source>
</evidence>
<dbReference type="EMBL" id="CP064795">
    <property type="protein sequence ID" value="QPG05594.1"/>
    <property type="molecule type" value="Genomic_DNA"/>
</dbReference>
<name>A0A7S9DX64_9ALTE</name>
<keyword evidence="12" id="KW-1185">Reference proteome</keyword>
<feature type="chain" id="PRO_5032344333" description="Peptidyl-prolyl cis-trans isomerase" evidence="9">
    <location>
        <begin position="19"/>
        <end position="257"/>
    </location>
</feature>
<feature type="region of interest" description="Disordered" evidence="8">
    <location>
        <begin position="101"/>
        <end position="123"/>
    </location>
</feature>
<dbReference type="KEGG" id="smaa:IT774_16160"/>
<dbReference type="EC" id="5.2.1.8" evidence="7"/>
<dbReference type="Pfam" id="PF00254">
    <property type="entry name" value="FKBP_C"/>
    <property type="match status" value="1"/>
</dbReference>
<dbReference type="Gene3D" id="3.10.50.40">
    <property type="match status" value="1"/>
</dbReference>
<protein>
    <recommendedName>
        <fullName evidence="7">Peptidyl-prolyl cis-trans isomerase</fullName>
        <ecNumber evidence="7">5.2.1.8</ecNumber>
    </recommendedName>
</protein>
<evidence type="ECO:0000313" key="11">
    <source>
        <dbReference type="EMBL" id="QPG05594.1"/>
    </source>
</evidence>
<gene>
    <name evidence="11" type="primary">fkpA</name>
    <name evidence="11" type="ORF">IT774_16160</name>
</gene>